<gene>
    <name evidence="10" type="primary">ctaG</name>
    <name evidence="13" type="ORF">J2S73_003187</name>
</gene>
<dbReference type="PANTHER" id="PTHR21320">
    <property type="entry name" value="CYTOCHROME C OXIDASE ASSEMBLY PROTEIN COX11-RELATED"/>
    <property type="match status" value="1"/>
</dbReference>
<sequence>MSERTRKSMNGNVRVAVVCLAFVCAMVGAAYAAVPLYQIFCQVTGYGGTTSLASAQPVEPIDREVTVRFDANVRKGLPWTFKPVERSITARMGEVVEAEYIIENTSERETNATAVFNVTPFAAGPYFSKLDCFCFTQQPLGPSEKRRITVTYYVDPDMVTDDEAGDVGTITLSYTFYPADPPDQSADAGDQDATDDATRPVRSKS</sequence>
<comment type="function">
    <text evidence="1 10">Exerts its effect at some terminal stage of cytochrome c oxidase synthesis, probably by being involved in the insertion of the copper B into subunit I.</text>
</comment>
<dbReference type="AlphaFoldDB" id="A0AAE3VRA6"/>
<feature type="chain" id="PRO_5042241866" description="Cytochrome c oxidase assembly protein CtaG" evidence="12">
    <location>
        <begin position="33"/>
        <end position="205"/>
    </location>
</feature>
<dbReference type="PIRSF" id="PIRSF005413">
    <property type="entry name" value="COX11"/>
    <property type="match status" value="1"/>
</dbReference>
<comment type="subcellular location">
    <subcellularLocation>
        <location evidence="2 10">Cell inner membrane</location>
        <topology evidence="2 10">Single-pass type II membrane protein</topology>
        <orientation evidence="2 10">Periplasmic side</orientation>
    </subcellularLocation>
</comment>
<organism evidence="13 14">
    <name type="scientific">Amorphus orientalis</name>
    <dbReference type="NCBI Taxonomy" id="649198"/>
    <lineage>
        <taxon>Bacteria</taxon>
        <taxon>Pseudomonadati</taxon>
        <taxon>Pseudomonadota</taxon>
        <taxon>Alphaproteobacteria</taxon>
        <taxon>Hyphomicrobiales</taxon>
        <taxon>Amorphaceae</taxon>
        <taxon>Amorphus</taxon>
    </lineage>
</organism>
<evidence type="ECO:0000256" key="2">
    <source>
        <dbReference type="ARBA" id="ARBA00004382"/>
    </source>
</evidence>
<name>A0AAE3VRA6_9HYPH</name>
<keyword evidence="7 10" id="KW-1133">Transmembrane helix</keyword>
<evidence type="ECO:0000313" key="14">
    <source>
        <dbReference type="Proteomes" id="UP001229244"/>
    </source>
</evidence>
<dbReference type="InterPro" id="IPR007533">
    <property type="entry name" value="Cyt_c_oxidase_assmbl_CtaG"/>
</dbReference>
<keyword evidence="6 10" id="KW-0735">Signal-anchor</keyword>
<dbReference type="SUPFAM" id="SSF110111">
    <property type="entry name" value="Ctag/Cox11"/>
    <property type="match status" value="1"/>
</dbReference>
<evidence type="ECO:0000256" key="8">
    <source>
        <dbReference type="ARBA" id="ARBA00023008"/>
    </source>
</evidence>
<keyword evidence="14" id="KW-1185">Reference proteome</keyword>
<evidence type="ECO:0000256" key="6">
    <source>
        <dbReference type="ARBA" id="ARBA00022968"/>
    </source>
</evidence>
<keyword evidence="12" id="KW-0732">Signal</keyword>
<keyword evidence="8 10" id="KW-0186">Copper</keyword>
<evidence type="ECO:0000256" key="1">
    <source>
        <dbReference type="ARBA" id="ARBA00004007"/>
    </source>
</evidence>
<evidence type="ECO:0000256" key="7">
    <source>
        <dbReference type="ARBA" id="ARBA00022989"/>
    </source>
</evidence>
<dbReference type="GO" id="GO:0008535">
    <property type="term" value="P:respiratory chain complex IV assembly"/>
    <property type="evidence" value="ECO:0007669"/>
    <property type="project" value="UniProtKB-UniRule"/>
</dbReference>
<evidence type="ECO:0000256" key="11">
    <source>
        <dbReference type="SAM" id="MobiDB-lite"/>
    </source>
</evidence>
<evidence type="ECO:0000256" key="5">
    <source>
        <dbReference type="ARBA" id="ARBA00022692"/>
    </source>
</evidence>
<protein>
    <recommendedName>
        <fullName evidence="4 10">Cytochrome c oxidase assembly protein CtaG</fullName>
    </recommendedName>
</protein>
<evidence type="ECO:0000256" key="9">
    <source>
        <dbReference type="ARBA" id="ARBA00023136"/>
    </source>
</evidence>
<reference evidence="13" key="1">
    <citation type="submission" date="2023-07" db="EMBL/GenBank/DDBJ databases">
        <title>Genomic Encyclopedia of Type Strains, Phase IV (KMG-IV): sequencing the most valuable type-strain genomes for metagenomic binning, comparative biology and taxonomic classification.</title>
        <authorList>
            <person name="Goeker M."/>
        </authorList>
    </citation>
    <scope>NUCLEOTIDE SEQUENCE</scope>
    <source>
        <strain evidence="13">DSM 21202</strain>
    </source>
</reference>
<comment type="similarity">
    <text evidence="3 10">Belongs to the COX11/CtaG family.</text>
</comment>
<feature type="signal peptide" evidence="12">
    <location>
        <begin position="1"/>
        <end position="32"/>
    </location>
</feature>
<evidence type="ECO:0000313" key="13">
    <source>
        <dbReference type="EMBL" id="MDQ0316711.1"/>
    </source>
</evidence>
<dbReference type="GO" id="GO:0005886">
    <property type="term" value="C:plasma membrane"/>
    <property type="evidence" value="ECO:0007669"/>
    <property type="project" value="UniProtKB-SubCell"/>
</dbReference>
<keyword evidence="10" id="KW-0997">Cell inner membrane</keyword>
<feature type="region of interest" description="Disordered" evidence="11">
    <location>
        <begin position="176"/>
        <end position="205"/>
    </location>
</feature>
<dbReference type="NCBIfam" id="NF003465">
    <property type="entry name" value="PRK05089.1"/>
    <property type="match status" value="1"/>
</dbReference>
<dbReference type="InterPro" id="IPR023471">
    <property type="entry name" value="CtaG/Cox11_dom_sf"/>
</dbReference>
<evidence type="ECO:0000256" key="3">
    <source>
        <dbReference type="ARBA" id="ARBA00009620"/>
    </source>
</evidence>
<dbReference type="RefSeq" id="WP_306886593.1">
    <property type="nucleotide sequence ID" value="NZ_JAUSUL010000003.1"/>
</dbReference>
<accession>A0AAE3VRA6</accession>
<dbReference type="HAMAP" id="MF_00155">
    <property type="entry name" value="CtaG"/>
    <property type="match status" value="1"/>
</dbReference>
<dbReference type="EMBL" id="JAUSUL010000003">
    <property type="protein sequence ID" value="MDQ0316711.1"/>
    <property type="molecule type" value="Genomic_DNA"/>
</dbReference>
<evidence type="ECO:0000256" key="12">
    <source>
        <dbReference type="SAM" id="SignalP"/>
    </source>
</evidence>
<proteinExistence type="inferred from homology"/>
<keyword evidence="5 10" id="KW-0812">Transmembrane</keyword>
<comment type="caution">
    <text evidence="13">The sequence shown here is derived from an EMBL/GenBank/DDBJ whole genome shotgun (WGS) entry which is preliminary data.</text>
</comment>
<dbReference type="Gene3D" id="2.60.370.10">
    <property type="entry name" value="Ctag/Cox11"/>
    <property type="match status" value="1"/>
</dbReference>
<dbReference type="Pfam" id="PF04442">
    <property type="entry name" value="CtaG_Cox11"/>
    <property type="match status" value="1"/>
</dbReference>
<dbReference type="Proteomes" id="UP001229244">
    <property type="component" value="Unassembled WGS sequence"/>
</dbReference>
<feature type="topological domain" description="Cytoplasmic" evidence="10">
    <location>
        <begin position="1"/>
        <end position="10"/>
    </location>
</feature>
<keyword evidence="10" id="KW-1003">Cell membrane</keyword>
<evidence type="ECO:0000256" key="4">
    <source>
        <dbReference type="ARBA" id="ARBA00015384"/>
    </source>
</evidence>
<feature type="topological domain" description="Periplasmic" evidence="10">
    <location>
        <begin position="34"/>
        <end position="205"/>
    </location>
</feature>
<dbReference type="PANTHER" id="PTHR21320:SF3">
    <property type="entry name" value="CYTOCHROME C OXIDASE ASSEMBLY PROTEIN COX11, MITOCHONDRIAL-RELATED"/>
    <property type="match status" value="1"/>
</dbReference>
<dbReference type="GO" id="GO:0005507">
    <property type="term" value="F:copper ion binding"/>
    <property type="evidence" value="ECO:0007669"/>
    <property type="project" value="InterPro"/>
</dbReference>
<keyword evidence="9 10" id="KW-0472">Membrane</keyword>
<evidence type="ECO:0000256" key="10">
    <source>
        <dbReference type="HAMAP-Rule" id="MF_00155"/>
    </source>
</evidence>